<comment type="caution">
    <text evidence="1">The sequence shown here is derived from an EMBL/GenBank/DDBJ whole genome shotgun (WGS) entry which is preliminary data.</text>
</comment>
<accession>A0A0F9JBT6</accession>
<dbReference type="AlphaFoldDB" id="A0A0F9JBT6"/>
<evidence type="ECO:0000313" key="1">
    <source>
        <dbReference type="EMBL" id="KKL96542.1"/>
    </source>
</evidence>
<proteinExistence type="predicted"/>
<organism evidence="1">
    <name type="scientific">marine sediment metagenome</name>
    <dbReference type="NCBI Taxonomy" id="412755"/>
    <lineage>
        <taxon>unclassified sequences</taxon>
        <taxon>metagenomes</taxon>
        <taxon>ecological metagenomes</taxon>
    </lineage>
</organism>
<protein>
    <submittedName>
        <fullName evidence="1">Uncharacterized protein</fullName>
    </submittedName>
</protein>
<gene>
    <name evidence="1" type="ORF">LCGC14_1843440</name>
</gene>
<reference evidence="1" key="1">
    <citation type="journal article" date="2015" name="Nature">
        <title>Complex archaea that bridge the gap between prokaryotes and eukaryotes.</title>
        <authorList>
            <person name="Spang A."/>
            <person name="Saw J.H."/>
            <person name="Jorgensen S.L."/>
            <person name="Zaremba-Niedzwiedzka K."/>
            <person name="Martijn J."/>
            <person name="Lind A.E."/>
            <person name="van Eijk R."/>
            <person name="Schleper C."/>
            <person name="Guy L."/>
            <person name="Ettema T.J."/>
        </authorList>
    </citation>
    <scope>NUCLEOTIDE SEQUENCE</scope>
</reference>
<dbReference type="EMBL" id="LAZR01018405">
    <property type="protein sequence ID" value="KKL96542.1"/>
    <property type="molecule type" value="Genomic_DNA"/>
</dbReference>
<name>A0A0F9JBT6_9ZZZZ</name>
<sequence>MQTKLQNYYMKGILTTRLDSINQRLEEMPPAPSIISEDADFSWLMDIPKVQTTPEFTPASTLIAQSNDFTSNFNLFGQPIVNYQRDTEFAAIKENNEQINDL</sequence>